<dbReference type="AlphaFoldDB" id="A0A212R9S4"/>
<accession>A0A212R9S4</accession>
<dbReference type="Gene3D" id="1.10.10.1100">
    <property type="entry name" value="BFD-like [2Fe-2S]-binding domain"/>
    <property type="match status" value="1"/>
</dbReference>
<dbReference type="OrthoDB" id="7428628at2"/>
<keyword evidence="3" id="KW-1185">Reference proteome</keyword>
<evidence type="ECO:0000313" key="2">
    <source>
        <dbReference type="EMBL" id="SNB68910.1"/>
    </source>
</evidence>
<evidence type="ECO:0000313" key="3">
    <source>
        <dbReference type="Proteomes" id="UP000198418"/>
    </source>
</evidence>
<dbReference type="Proteomes" id="UP000198418">
    <property type="component" value="Unassembled WGS sequence"/>
</dbReference>
<protein>
    <recommendedName>
        <fullName evidence="4">(2Fe-2S)-binding protein</fullName>
    </recommendedName>
</protein>
<dbReference type="InterPro" id="IPR041854">
    <property type="entry name" value="BFD-like_2Fe2S-bd_dom_sf"/>
</dbReference>
<organism evidence="2 3">
    <name type="scientific">Rhodoblastus acidophilus</name>
    <name type="common">Rhodopseudomonas acidophila</name>
    <dbReference type="NCBI Taxonomy" id="1074"/>
    <lineage>
        <taxon>Bacteria</taxon>
        <taxon>Pseudomonadati</taxon>
        <taxon>Pseudomonadota</taxon>
        <taxon>Alphaproteobacteria</taxon>
        <taxon>Hyphomicrobiales</taxon>
        <taxon>Rhodoblastaceae</taxon>
        <taxon>Rhodoblastus</taxon>
    </lineage>
</organism>
<sequence length="72" mass="7546">MILCSCNVISDRDVQTASKPCGAPVERPSEVFRCLGRAPKCGKCIRSIRSALDSSCGGEEPSRGQADLSACA</sequence>
<name>A0A212R9S4_RHOAC</name>
<gene>
    <name evidence="2" type="ORF">SAMN06265338_103140</name>
</gene>
<evidence type="ECO:0000256" key="1">
    <source>
        <dbReference type="SAM" id="MobiDB-lite"/>
    </source>
</evidence>
<reference evidence="3" key="1">
    <citation type="submission" date="2017-06" db="EMBL/GenBank/DDBJ databases">
        <authorList>
            <person name="Varghese N."/>
            <person name="Submissions S."/>
        </authorList>
    </citation>
    <scope>NUCLEOTIDE SEQUENCE [LARGE SCALE GENOMIC DNA]</scope>
    <source>
        <strain evidence="3">DSM 137</strain>
    </source>
</reference>
<feature type="region of interest" description="Disordered" evidence="1">
    <location>
        <begin position="53"/>
        <end position="72"/>
    </location>
</feature>
<dbReference type="RefSeq" id="WP_088520261.1">
    <property type="nucleotide sequence ID" value="NZ_FYDG01000003.1"/>
</dbReference>
<evidence type="ECO:0008006" key="4">
    <source>
        <dbReference type="Google" id="ProtNLM"/>
    </source>
</evidence>
<proteinExistence type="predicted"/>
<dbReference type="EMBL" id="FYDG01000003">
    <property type="protein sequence ID" value="SNB68910.1"/>
    <property type="molecule type" value="Genomic_DNA"/>
</dbReference>